<comment type="caution">
    <text evidence="5">The sequence shown here is derived from an EMBL/GenBank/DDBJ whole genome shotgun (WGS) entry which is preliminary data.</text>
</comment>
<dbReference type="SUPFAM" id="SSF52540">
    <property type="entry name" value="P-loop containing nucleoside triphosphate hydrolases"/>
    <property type="match status" value="1"/>
</dbReference>
<protein>
    <recommendedName>
        <fullName evidence="4">Crinkler effector protein N-terminal domain-containing protein</fullName>
    </recommendedName>
</protein>
<dbReference type="InterPro" id="IPR045379">
    <property type="entry name" value="Crinkler_N"/>
</dbReference>
<dbReference type="Proteomes" id="UP000320333">
    <property type="component" value="Unassembled WGS sequence"/>
</dbReference>
<evidence type="ECO:0000256" key="3">
    <source>
        <dbReference type="ARBA" id="ARBA00022525"/>
    </source>
</evidence>
<dbReference type="OrthoDB" id="2126370at2759"/>
<proteinExistence type="predicted"/>
<sequence>MLKVFCALFSNDRIQSLSVTVNATDPTVDDLKEAILTKKRNALAHLDADNLILVRVCTKVDKSGGLSDHDLKNWPECLTLDAYGNEPETDMEDNLTMFTGVQGACLVKGDLLSKVVHNSLGDVVMVSSFSVPQVMHPKNDVSAYFDETAPPKKGFNHVVILLPAGMEFAPSRRNDMDIDPPVFHSTYAERNLKNTLETLASFIRLKRNGRNERNVFSAKDSLQDILCAAPLNVPAHSTSGMQMDSTIEGAAEPAFLTNQHKSILKLEMKKSHGTSSLLTSEQIYQDEKDVGINMPVDKLLEVKEQTIILLGTSGCGKTRTCYDFARHHFCLYFDCTADTDVNAMIKKLKDKRPDIKSPQNQEKFEGFSRKALKCLIASRMLLLRMWRQENGASFEWFCVQRSRRTRLLLAMVFQKLIEYPLEVVDMVYYQFLEELSDCWIIFDESQYFLSILKSDYRSSHPDNHGISKNKLEHPTSFFSFATGFIIRQNLKSIWCGTQMRVQNIDVICASAGLKPEKYFTFTKFNFLTASDIFKLCAKWLQADVFASNYALLDEISRFLQGRPRFFMMFLYKLHVLQDISWAYSIYRTEMTTNEPNRQSSEQLERSSPYCFWRSRIGWEVAPFEGSNSLYAKEKYRVAHILLELCASFLFGDGLTMKLDKDLDLLATNLVMLVDQNVGWGINMPEPLILIAGINFLVDQDKYALINFLSSDFFSPLVSDAQRGQKLELIIAVRFLQGWWLTSEMRALLPKWVNDLNIPKPRGFLDCRKRDENGNHFL</sequence>
<evidence type="ECO:0000259" key="4">
    <source>
        <dbReference type="Pfam" id="PF20147"/>
    </source>
</evidence>
<evidence type="ECO:0000313" key="6">
    <source>
        <dbReference type="Proteomes" id="UP000320333"/>
    </source>
</evidence>
<evidence type="ECO:0000313" key="5">
    <source>
        <dbReference type="EMBL" id="TPX66398.1"/>
    </source>
</evidence>
<name>A0A507ET82_9FUNG</name>
<comment type="subcellular location">
    <subcellularLocation>
        <location evidence="1">Host cell</location>
    </subcellularLocation>
    <subcellularLocation>
        <location evidence="2">Secreted</location>
    </subcellularLocation>
</comment>
<keyword evidence="3" id="KW-0964">Secreted</keyword>
<feature type="domain" description="Crinkler effector protein N-terminal" evidence="4">
    <location>
        <begin position="2"/>
        <end position="62"/>
    </location>
</feature>
<dbReference type="InterPro" id="IPR027417">
    <property type="entry name" value="P-loop_NTPase"/>
</dbReference>
<dbReference type="GO" id="GO:0005576">
    <property type="term" value="C:extracellular region"/>
    <property type="evidence" value="ECO:0007669"/>
    <property type="project" value="UniProtKB-SubCell"/>
</dbReference>
<dbReference type="AlphaFoldDB" id="A0A507ET82"/>
<reference evidence="5 6" key="1">
    <citation type="journal article" date="2019" name="Sci. Rep.">
        <title>Comparative genomics of chytrid fungi reveal insights into the obligate biotrophic and pathogenic lifestyle of Synchytrium endobioticum.</title>
        <authorList>
            <person name="van de Vossenberg B.T.L.H."/>
            <person name="Warris S."/>
            <person name="Nguyen H.D.T."/>
            <person name="van Gent-Pelzer M.P.E."/>
            <person name="Joly D.L."/>
            <person name="van de Geest H.C."/>
            <person name="Bonants P.J.M."/>
            <person name="Smith D.S."/>
            <person name="Levesque C.A."/>
            <person name="van der Lee T.A.J."/>
        </authorList>
    </citation>
    <scope>NUCLEOTIDE SEQUENCE [LARGE SCALE GENOMIC DNA]</scope>
    <source>
        <strain evidence="5 6">CBS 675.73</strain>
    </source>
</reference>
<gene>
    <name evidence="5" type="ORF">CcCBS67573_g07850</name>
</gene>
<evidence type="ECO:0000256" key="2">
    <source>
        <dbReference type="ARBA" id="ARBA00004613"/>
    </source>
</evidence>
<organism evidence="5 6">
    <name type="scientific">Chytriomyces confervae</name>
    <dbReference type="NCBI Taxonomy" id="246404"/>
    <lineage>
        <taxon>Eukaryota</taxon>
        <taxon>Fungi</taxon>
        <taxon>Fungi incertae sedis</taxon>
        <taxon>Chytridiomycota</taxon>
        <taxon>Chytridiomycota incertae sedis</taxon>
        <taxon>Chytridiomycetes</taxon>
        <taxon>Chytridiales</taxon>
        <taxon>Chytriomycetaceae</taxon>
        <taxon>Chytriomyces</taxon>
    </lineage>
</organism>
<accession>A0A507ET82</accession>
<evidence type="ECO:0000256" key="1">
    <source>
        <dbReference type="ARBA" id="ARBA00004340"/>
    </source>
</evidence>
<dbReference type="EMBL" id="QEAP01000444">
    <property type="protein sequence ID" value="TPX66398.1"/>
    <property type="molecule type" value="Genomic_DNA"/>
</dbReference>
<dbReference type="Pfam" id="PF20147">
    <property type="entry name" value="Crinkler"/>
    <property type="match status" value="1"/>
</dbReference>
<keyword evidence="6" id="KW-1185">Reference proteome</keyword>
<dbReference type="GO" id="GO:0043657">
    <property type="term" value="C:host cell"/>
    <property type="evidence" value="ECO:0007669"/>
    <property type="project" value="UniProtKB-SubCell"/>
</dbReference>